<protein>
    <submittedName>
        <fullName evidence="4">ABC transporter substrate-binding protein</fullName>
    </submittedName>
</protein>
<dbReference type="InterPro" id="IPR051010">
    <property type="entry name" value="BCAA_transport"/>
</dbReference>
<dbReference type="Gene3D" id="3.40.50.2300">
    <property type="match status" value="2"/>
</dbReference>
<dbReference type="PANTHER" id="PTHR30483">
    <property type="entry name" value="LEUCINE-SPECIFIC-BINDING PROTEIN"/>
    <property type="match status" value="1"/>
</dbReference>
<keyword evidence="2" id="KW-0732">Signal</keyword>
<dbReference type="Pfam" id="PF13458">
    <property type="entry name" value="Peripla_BP_6"/>
    <property type="match status" value="1"/>
</dbReference>
<proteinExistence type="inferred from homology"/>
<organism evidence="4 5">
    <name type="scientific">Petrachloros mirabilis ULC683</name>
    <dbReference type="NCBI Taxonomy" id="2781853"/>
    <lineage>
        <taxon>Bacteria</taxon>
        <taxon>Bacillati</taxon>
        <taxon>Cyanobacteriota</taxon>
        <taxon>Cyanophyceae</taxon>
        <taxon>Synechococcales</taxon>
        <taxon>Petrachlorosaceae</taxon>
        <taxon>Petrachloros</taxon>
        <taxon>Petrachloros mirabilis</taxon>
    </lineage>
</organism>
<feature type="domain" description="Leucine-binding protein" evidence="3">
    <location>
        <begin position="2"/>
        <end position="339"/>
    </location>
</feature>
<evidence type="ECO:0000313" key="5">
    <source>
        <dbReference type="Proteomes" id="UP000607397"/>
    </source>
</evidence>
<comment type="similarity">
    <text evidence="1">Belongs to the leucine-binding protein family.</text>
</comment>
<dbReference type="InterPro" id="IPR028081">
    <property type="entry name" value="Leu-bd"/>
</dbReference>
<comment type="caution">
    <text evidence="4">The sequence shown here is derived from an EMBL/GenBank/DDBJ whole genome shotgun (WGS) entry which is preliminary data.</text>
</comment>
<keyword evidence="5" id="KW-1185">Reference proteome</keyword>
<name>A0A8K2A1N5_9CYAN</name>
<dbReference type="AlphaFoldDB" id="A0A8K2A1N5"/>
<dbReference type="Proteomes" id="UP000607397">
    <property type="component" value="Unassembled WGS sequence"/>
</dbReference>
<evidence type="ECO:0000256" key="2">
    <source>
        <dbReference type="ARBA" id="ARBA00022729"/>
    </source>
</evidence>
<gene>
    <name evidence="4" type="ORF">GS597_16355</name>
</gene>
<dbReference type="SUPFAM" id="SSF53822">
    <property type="entry name" value="Periplasmic binding protein-like I"/>
    <property type="match status" value="1"/>
</dbReference>
<evidence type="ECO:0000313" key="4">
    <source>
        <dbReference type="EMBL" id="NCJ08051.1"/>
    </source>
</evidence>
<dbReference type="RefSeq" id="WP_161826528.1">
    <property type="nucleotide sequence ID" value="NZ_WVIC01000039.1"/>
</dbReference>
<evidence type="ECO:0000259" key="3">
    <source>
        <dbReference type="Pfam" id="PF13458"/>
    </source>
</evidence>
<evidence type="ECO:0000256" key="1">
    <source>
        <dbReference type="ARBA" id="ARBA00010062"/>
    </source>
</evidence>
<accession>A0A8K2A1N5</accession>
<dbReference type="PANTHER" id="PTHR30483:SF6">
    <property type="entry name" value="PERIPLASMIC BINDING PROTEIN OF ABC TRANSPORTER FOR NATURAL AMINO ACIDS"/>
    <property type="match status" value="1"/>
</dbReference>
<reference evidence="4" key="1">
    <citation type="submission" date="2019-12" db="EMBL/GenBank/DDBJ databases">
        <title>High-Quality draft genome sequences of three cyanobacteria isolated from the limestone walls of the Old Cathedral of Coimbra.</title>
        <authorList>
            <person name="Tiago I."/>
            <person name="Soares F."/>
            <person name="Portugal A."/>
        </authorList>
    </citation>
    <scope>NUCLEOTIDE SEQUENCE [LARGE SCALE GENOMIC DNA]</scope>
    <source>
        <strain evidence="4">C</strain>
    </source>
</reference>
<sequence length="383" mass="42682">MPIKIGVLVPNSNYIPFLARDIPHALALGLAENLGMNYELCIEPSGYNADKNVLVSKIQELLVKQQVNVVVAPLNAGLIEDLKPYFSGQQVPLIVNTLGEDVVNHTAQDPYVFINSFNLWQTSWLSGYWGAAEYGKTACSMAAFHDGGYGITFAFGLGLEAQAGKLVHVAVTHRESRVEDPSESIQMIATNHPDFMMGFYAGKETLSFLEAYHRLSYRDSIPLIGLPFMVDESLLDEVGELALGIKTLSCWRRNTREDQAFTQTFQAETGHPVNCYVLMAYETGHLISRAVQQIGINQSLNGKLPEALHAVEFQGPRGLIKFHPETKEVVTTNYLREVVRGEDGRFYNKVIREVDTPALFYEQLALARKNLAKQGWLNPYLVA</sequence>
<dbReference type="EMBL" id="WVIC01000039">
    <property type="protein sequence ID" value="NCJ08051.1"/>
    <property type="molecule type" value="Genomic_DNA"/>
</dbReference>
<dbReference type="InterPro" id="IPR028082">
    <property type="entry name" value="Peripla_BP_I"/>
</dbReference>